<dbReference type="PANTHER" id="PTHR34094:SF1">
    <property type="entry name" value="PROTEIN FAM185A"/>
    <property type="match status" value="1"/>
</dbReference>
<sequence length="325" mass="33754">MSESEKNDNTDSTSEITDSTEQPDTEGSGEQASSTPIRTQYFATDGPAEIDAFIAAGHIEVTLSDEPGVAVEVRHDPSEQSPLISGLHDFLGWVSEQINEERIRDLPGTAIRATRLEAIGRRVLVRTPKDMALRQVAFLARIRAPHGSTVVARTESGDITVTGTADRVEVHTGAGRVRVERADGHASVHGGTGDVKLGELHDGLTVRVGTGDLEIASVTGPATVNTGTGDVWLGVAQNNLSVRTGSGAVSIAEAVEGRLEVISGSGDIRVGIRAGVDAELDVATPGGTARSELAVSNTPPAEKPAVALRARTGAGNALITRAAAR</sequence>
<evidence type="ECO:0000259" key="2">
    <source>
        <dbReference type="Pfam" id="PF13349"/>
    </source>
</evidence>
<dbReference type="EMBL" id="CP014859">
    <property type="protein sequence ID" value="AOS62680.1"/>
    <property type="molecule type" value="Genomic_DNA"/>
</dbReference>
<dbReference type="Pfam" id="PF13349">
    <property type="entry name" value="DUF4097"/>
    <property type="match status" value="1"/>
</dbReference>
<name>A0AAC9HNQ6_9PSEU</name>
<dbReference type="Gene3D" id="2.160.20.120">
    <property type="match status" value="1"/>
</dbReference>
<feature type="domain" description="DUF4097" evidence="2">
    <location>
        <begin position="149"/>
        <end position="272"/>
    </location>
</feature>
<keyword evidence="4" id="KW-1185">Reference proteome</keyword>
<evidence type="ECO:0000313" key="4">
    <source>
        <dbReference type="Proteomes" id="UP000095210"/>
    </source>
</evidence>
<proteinExistence type="predicted"/>
<organism evidence="3 4">
    <name type="scientific">Actinoalloteichus hymeniacidonis</name>
    <dbReference type="NCBI Taxonomy" id="340345"/>
    <lineage>
        <taxon>Bacteria</taxon>
        <taxon>Bacillati</taxon>
        <taxon>Actinomycetota</taxon>
        <taxon>Actinomycetes</taxon>
        <taxon>Pseudonocardiales</taxon>
        <taxon>Pseudonocardiaceae</taxon>
        <taxon>Actinoalloteichus</taxon>
    </lineage>
</organism>
<accession>A0AAC9HNQ6</accession>
<evidence type="ECO:0000313" key="3">
    <source>
        <dbReference type="EMBL" id="AOS62680.1"/>
    </source>
</evidence>
<feature type="region of interest" description="Disordered" evidence="1">
    <location>
        <begin position="1"/>
        <end position="37"/>
    </location>
</feature>
<reference evidence="4" key="1">
    <citation type="submission" date="2016-03" db="EMBL/GenBank/DDBJ databases">
        <title>Complete genome sequence of the type strain Actinoalloteichus hymeniacidonis DSM 45092.</title>
        <authorList>
            <person name="Schaffert L."/>
            <person name="Albersmeier A."/>
            <person name="Winkler A."/>
            <person name="Kalinowski J."/>
            <person name="Zotchev S."/>
            <person name="Ruckert C."/>
        </authorList>
    </citation>
    <scope>NUCLEOTIDE SEQUENCE [LARGE SCALE GENOMIC DNA]</scope>
    <source>
        <strain evidence="4">HPA177(T) (DSM 45092(T))</strain>
    </source>
</reference>
<dbReference type="InterPro" id="IPR025164">
    <property type="entry name" value="Toastrack_DUF4097"/>
</dbReference>
<feature type="compositionally biased region" description="Low complexity" evidence="1">
    <location>
        <begin position="10"/>
        <end position="20"/>
    </location>
</feature>
<gene>
    <name evidence="3" type="ORF">TL08_09325</name>
</gene>
<dbReference type="Proteomes" id="UP000095210">
    <property type="component" value="Chromosome"/>
</dbReference>
<dbReference type="KEGG" id="ahm:TL08_09325"/>
<evidence type="ECO:0000256" key="1">
    <source>
        <dbReference type="SAM" id="MobiDB-lite"/>
    </source>
</evidence>
<protein>
    <submittedName>
        <fullName evidence="3">DUF4098 family protein</fullName>
    </submittedName>
</protein>
<dbReference type="AlphaFoldDB" id="A0AAC9HNQ6"/>
<feature type="compositionally biased region" description="Polar residues" evidence="1">
    <location>
        <begin position="28"/>
        <end position="37"/>
    </location>
</feature>
<dbReference type="PANTHER" id="PTHR34094">
    <property type="match status" value="1"/>
</dbReference>
<dbReference type="RefSeq" id="WP_084642781.1">
    <property type="nucleotide sequence ID" value="NZ_CP014859.1"/>
</dbReference>